<keyword evidence="3 4" id="KW-0143">Chaperone</keyword>
<reference evidence="5 6" key="1">
    <citation type="submission" date="2018-08" db="EMBL/GenBank/DDBJ databases">
        <authorList>
            <person name="Khan S.A."/>
        </authorList>
    </citation>
    <scope>NUCLEOTIDE SEQUENCE [LARGE SCALE GENOMIC DNA]</scope>
    <source>
        <strain evidence="5 6">GTF-13</strain>
    </source>
</reference>
<sequence>MPEPDSRLGVIPTNPVPQEYPKDSYNVSGLVVMCQPRKVAAVIDALNILDGVEVHADNGKGKLVVTVEEEAGEHTMVDRINQINQLPGVLSASLVYNQMDAHEHSDHNLEITS</sequence>
<evidence type="ECO:0000256" key="1">
    <source>
        <dbReference type="ARBA" id="ARBA00004496"/>
    </source>
</evidence>
<comment type="subunit">
    <text evidence="4">Interacts with the cytoplasmic NapA precursor.</text>
</comment>
<keyword evidence="6" id="KW-1185">Reference proteome</keyword>
<evidence type="ECO:0000313" key="5">
    <source>
        <dbReference type="EMBL" id="RRJ83871.1"/>
    </source>
</evidence>
<name>A0A3P3VM73_9GAMM</name>
<dbReference type="Pfam" id="PF03927">
    <property type="entry name" value="NapD"/>
    <property type="match status" value="1"/>
</dbReference>
<evidence type="ECO:0000256" key="4">
    <source>
        <dbReference type="HAMAP-Rule" id="MF_02200"/>
    </source>
</evidence>
<dbReference type="EMBL" id="QWEZ01000001">
    <property type="protein sequence ID" value="RRJ83871.1"/>
    <property type="molecule type" value="Genomic_DNA"/>
</dbReference>
<proteinExistence type="inferred from homology"/>
<dbReference type="PANTHER" id="PTHR38603:SF1">
    <property type="entry name" value="CHAPERONE NAPD"/>
    <property type="match status" value="1"/>
</dbReference>
<dbReference type="Proteomes" id="UP000280792">
    <property type="component" value="Unassembled WGS sequence"/>
</dbReference>
<comment type="subcellular location">
    <subcellularLocation>
        <location evidence="1 4">Cytoplasm</location>
    </subcellularLocation>
</comment>
<evidence type="ECO:0000313" key="6">
    <source>
        <dbReference type="Proteomes" id="UP000280792"/>
    </source>
</evidence>
<gene>
    <name evidence="4" type="primary">napD</name>
    <name evidence="5" type="ORF">D0544_01770</name>
</gene>
<organism evidence="5 6">
    <name type="scientific">Aestuariirhabdus litorea</name>
    <dbReference type="NCBI Taxonomy" id="2528527"/>
    <lineage>
        <taxon>Bacteria</taxon>
        <taxon>Pseudomonadati</taxon>
        <taxon>Pseudomonadota</taxon>
        <taxon>Gammaproteobacteria</taxon>
        <taxon>Oceanospirillales</taxon>
        <taxon>Aestuariirhabdaceae</taxon>
        <taxon>Aestuariirhabdus</taxon>
    </lineage>
</organism>
<dbReference type="GO" id="GO:0051224">
    <property type="term" value="P:negative regulation of protein transport"/>
    <property type="evidence" value="ECO:0007669"/>
    <property type="project" value="UniProtKB-UniRule"/>
</dbReference>
<accession>A0A3P3VM73</accession>
<evidence type="ECO:0000256" key="2">
    <source>
        <dbReference type="ARBA" id="ARBA00022490"/>
    </source>
</evidence>
<dbReference type="GO" id="GO:0005737">
    <property type="term" value="C:cytoplasm"/>
    <property type="evidence" value="ECO:0007669"/>
    <property type="project" value="UniProtKB-SubCell"/>
</dbReference>
<comment type="caution">
    <text evidence="5">The sequence shown here is derived from an EMBL/GenBank/DDBJ whole genome shotgun (WGS) entry which is preliminary data.</text>
</comment>
<dbReference type="AlphaFoldDB" id="A0A3P3VM73"/>
<dbReference type="HAMAP" id="MF_02200">
    <property type="entry name" value="NapD"/>
    <property type="match status" value="1"/>
</dbReference>
<comment type="function">
    <text evidence="4">Chaperone for NapA, the catalytic subunit of the periplasmic nitrate reductase. It binds directly and specifically to the twin-arginine signal peptide of NapA, preventing premature interaction with the Tat translocase and premature export.</text>
</comment>
<dbReference type="GO" id="GO:0005048">
    <property type="term" value="F:signal sequence binding"/>
    <property type="evidence" value="ECO:0007669"/>
    <property type="project" value="UniProtKB-UniRule"/>
</dbReference>
<protein>
    <recommendedName>
        <fullName evidence="4">Chaperone NapD</fullName>
    </recommendedName>
    <alternativeName>
        <fullName evidence="4">NapA signal peptide-binding chaperone NapD</fullName>
    </alternativeName>
</protein>
<evidence type="ECO:0000256" key="3">
    <source>
        <dbReference type="ARBA" id="ARBA00023186"/>
    </source>
</evidence>
<dbReference type="PANTHER" id="PTHR38603">
    <property type="entry name" value="CHAPERONE NAPD"/>
    <property type="match status" value="1"/>
</dbReference>
<keyword evidence="2 4" id="KW-0963">Cytoplasm</keyword>
<dbReference type="InterPro" id="IPR005623">
    <property type="entry name" value="Chaperone_NapD_NO3_reduct"/>
</dbReference>
<reference evidence="5 6" key="2">
    <citation type="submission" date="2018-12" db="EMBL/GenBank/DDBJ databases">
        <title>Simiduia agarivorans gen. nov., sp. nov., a marine, agarolytic bacterium isolated from shallow coastal water from Keelung, Taiwan.</title>
        <authorList>
            <person name="Shieh W.Y."/>
        </authorList>
    </citation>
    <scope>NUCLEOTIDE SEQUENCE [LARGE SCALE GENOMIC DNA]</scope>
    <source>
        <strain evidence="5 6">GTF-13</strain>
    </source>
</reference>
<dbReference type="Gene3D" id="3.30.70.920">
    <property type="match status" value="1"/>
</dbReference>
<dbReference type="RefSeq" id="WP_125014258.1">
    <property type="nucleotide sequence ID" value="NZ_QWEZ01000001.1"/>
</dbReference>
<comment type="similarity">
    <text evidence="4">Belongs to the NapD family.</text>
</comment>